<evidence type="ECO:0000313" key="2">
    <source>
        <dbReference type="Proteomes" id="UP000076532"/>
    </source>
</evidence>
<evidence type="ECO:0000313" key="1">
    <source>
        <dbReference type="EMBL" id="KZP20273.1"/>
    </source>
</evidence>
<keyword evidence="2" id="KW-1185">Reference proteome</keyword>
<dbReference type="OrthoDB" id="2748701at2759"/>
<dbReference type="EMBL" id="KV417556">
    <property type="protein sequence ID" value="KZP20273.1"/>
    <property type="molecule type" value="Genomic_DNA"/>
</dbReference>
<dbReference type="InterPro" id="IPR032675">
    <property type="entry name" value="LRR_dom_sf"/>
</dbReference>
<protein>
    <submittedName>
        <fullName evidence="1">Uncharacterized protein</fullName>
    </submittedName>
</protein>
<name>A0A166IXE8_9AGAM</name>
<reference evidence="1 2" key="1">
    <citation type="journal article" date="2016" name="Mol. Biol. Evol.">
        <title>Comparative Genomics of Early-Diverging Mushroom-Forming Fungi Provides Insights into the Origins of Lignocellulose Decay Capabilities.</title>
        <authorList>
            <person name="Nagy L.G."/>
            <person name="Riley R."/>
            <person name="Tritt A."/>
            <person name="Adam C."/>
            <person name="Daum C."/>
            <person name="Floudas D."/>
            <person name="Sun H."/>
            <person name="Yadav J.S."/>
            <person name="Pangilinan J."/>
            <person name="Larsson K.H."/>
            <person name="Matsuura K."/>
            <person name="Barry K."/>
            <person name="Labutti K."/>
            <person name="Kuo R."/>
            <person name="Ohm R.A."/>
            <person name="Bhattacharya S.S."/>
            <person name="Shirouzu T."/>
            <person name="Yoshinaga Y."/>
            <person name="Martin F.M."/>
            <person name="Grigoriev I.V."/>
            <person name="Hibbett D.S."/>
        </authorList>
    </citation>
    <scope>NUCLEOTIDE SEQUENCE [LARGE SCALE GENOMIC DNA]</scope>
    <source>
        <strain evidence="1 2">CBS 109695</strain>
    </source>
</reference>
<dbReference type="STRING" id="436010.A0A166IXE8"/>
<dbReference type="SUPFAM" id="SSF52047">
    <property type="entry name" value="RNI-like"/>
    <property type="match status" value="1"/>
</dbReference>
<accession>A0A166IXE8</accession>
<dbReference type="Gene3D" id="3.80.10.10">
    <property type="entry name" value="Ribonuclease Inhibitor"/>
    <property type="match status" value="1"/>
</dbReference>
<dbReference type="Proteomes" id="UP000076532">
    <property type="component" value="Unassembled WGS sequence"/>
</dbReference>
<organism evidence="1 2">
    <name type="scientific">Athelia psychrophila</name>
    <dbReference type="NCBI Taxonomy" id="1759441"/>
    <lineage>
        <taxon>Eukaryota</taxon>
        <taxon>Fungi</taxon>
        <taxon>Dikarya</taxon>
        <taxon>Basidiomycota</taxon>
        <taxon>Agaricomycotina</taxon>
        <taxon>Agaricomycetes</taxon>
        <taxon>Agaricomycetidae</taxon>
        <taxon>Atheliales</taxon>
        <taxon>Atheliaceae</taxon>
        <taxon>Athelia</taxon>
    </lineage>
</organism>
<proteinExistence type="predicted"/>
<dbReference type="AlphaFoldDB" id="A0A166IXE8"/>
<gene>
    <name evidence="1" type="ORF">FIBSPDRAFT_1044925</name>
</gene>
<sequence>MSQFPLEIWEWIIILACTNDGTAGSSLSAVCHSFRRATAPHRYFCIGLKSLSSALKFAELLRRTSREDITVRHLFITNDPRHRRPVEDLQPVECAATAMTRGRRVLHRLLPHSVTRFFHKRFCGRRPRKWSLSNTTVQTDATSPLMIEAIRFILYRLSPTLETLSLSIDFDQLEHIPSLPHLTDLTLTLRTAWPRVMGSVFRRLPPLPSLRRLDLLGVECLDPPDRILLDSVTYLPQLTHICLPVIRNNNFQAVALALGPTMTRIEAKKRETSATACPPLWVLVQADPWDTKGGSTWHEKNDLWMPRGTWSEGIRSFRECAKDHDWLRLHQRRVPVDICTSEQESHWTDRLTDGEGCWGLDGNPRNFGAL</sequence>